<dbReference type="PANTHER" id="PTHR43449">
    <property type="entry name" value="NUCLEOTIDYLTRANSFERASE"/>
    <property type="match status" value="1"/>
</dbReference>
<dbReference type="GO" id="GO:0016779">
    <property type="term" value="F:nucleotidyltransferase activity"/>
    <property type="evidence" value="ECO:0007669"/>
    <property type="project" value="InterPro"/>
</dbReference>
<reference evidence="2" key="1">
    <citation type="journal article" date="2021" name="ISME J.">
        <title>Fine-scale metabolic discontinuity in a stratified prokaryote microbiome of a Red Sea deep halocline.</title>
        <authorList>
            <person name="Michoud G."/>
            <person name="Ngugi D.K."/>
            <person name="Barozzi A."/>
            <person name="Merlino G."/>
            <person name="Calleja M.L."/>
            <person name="Delgado-Huertas A."/>
            <person name="Moran X.A.G."/>
            <person name="Daffonchio D."/>
        </authorList>
    </citation>
    <scope>NUCLEOTIDE SEQUENCE</scope>
    <source>
        <strain evidence="2">SuakinDeep_MAG55_1</strain>
    </source>
</reference>
<evidence type="ECO:0000259" key="1">
    <source>
        <dbReference type="Pfam" id="PF01909"/>
    </source>
</evidence>
<evidence type="ECO:0000313" key="2">
    <source>
        <dbReference type="EMBL" id="MBS1257978.1"/>
    </source>
</evidence>
<dbReference type="Pfam" id="PF01909">
    <property type="entry name" value="NTP_transf_2"/>
    <property type="match status" value="1"/>
</dbReference>
<dbReference type="InterPro" id="IPR002934">
    <property type="entry name" value="Polymerase_NTP_transf_dom"/>
</dbReference>
<gene>
    <name evidence="2" type="ORF">MAG551_01031</name>
</gene>
<dbReference type="PANTHER" id="PTHR43449:SF1">
    <property type="entry name" value="POLYMERASE BETA NUCLEOTIDYLTRANSFERASE DOMAIN-CONTAINING PROTEIN"/>
    <property type="match status" value="1"/>
</dbReference>
<dbReference type="Gene3D" id="3.30.460.10">
    <property type="entry name" value="Beta Polymerase, domain 2"/>
    <property type="match status" value="1"/>
</dbReference>
<protein>
    <recommendedName>
        <fullName evidence="1">Polymerase nucleotidyl transferase domain-containing protein</fullName>
    </recommendedName>
</protein>
<name>A0A941W2F1_9BACT</name>
<dbReference type="SUPFAM" id="SSF81301">
    <property type="entry name" value="Nucleotidyltransferase"/>
    <property type="match status" value="1"/>
</dbReference>
<comment type="caution">
    <text evidence="2">The sequence shown here is derived from an EMBL/GenBank/DDBJ whole genome shotgun (WGS) entry which is preliminary data.</text>
</comment>
<dbReference type="Proteomes" id="UP000722750">
    <property type="component" value="Unassembled WGS sequence"/>
</dbReference>
<feature type="domain" description="Polymerase nucleotidyl transferase" evidence="1">
    <location>
        <begin position="13"/>
        <end position="91"/>
    </location>
</feature>
<accession>A0A941W2F1</accession>
<dbReference type="EMBL" id="JAANXD010000043">
    <property type="protein sequence ID" value="MBS1257978.1"/>
    <property type="molecule type" value="Genomic_DNA"/>
</dbReference>
<proteinExistence type="predicted"/>
<evidence type="ECO:0000313" key="3">
    <source>
        <dbReference type="Proteomes" id="UP000722750"/>
    </source>
</evidence>
<organism evidence="2 3">
    <name type="scientific">Candidatus Scalindua arabica</name>
    <dbReference type="NCBI Taxonomy" id="1127984"/>
    <lineage>
        <taxon>Bacteria</taxon>
        <taxon>Pseudomonadati</taxon>
        <taxon>Planctomycetota</taxon>
        <taxon>Candidatus Brocadiia</taxon>
        <taxon>Candidatus Brocadiales</taxon>
        <taxon>Candidatus Scalinduaceae</taxon>
        <taxon>Candidatus Scalindua</taxon>
    </lineage>
</organism>
<sequence length="105" mass="12082">MVQFPAEVKHTIDRYIRALDRNNIPIKEAILFGSYAKGDYQEWSDIDIALVSDIFEGNRIDDKDKIRRITLSISSEIEVIPFAPDDFNLQNPFAKEILKTGIKLL</sequence>
<dbReference type="AlphaFoldDB" id="A0A941W2F1"/>
<dbReference type="InterPro" id="IPR043519">
    <property type="entry name" value="NT_sf"/>
</dbReference>
<dbReference type="CDD" id="cd05403">
    <property type="entry name" value="NT_KNTase_like"/>
    <property type="match status" value="1"/>
</dbReference>